<gene>
    <name evidence="4" type="ORF">GM51_20570</name>
</gene>
<dbReference type="InterPro" id="IPR000182">
    <property type="entry name" value="GNAT_dom"/>
</dbReference>
<organism evidence="4">
    <name type="scientific">freshwater metagenome</name>
    <dbReference type="NCBI Taxonomy" id="449393"/>
    <lineage>
        <taxon>unclassified sequences</taxon>
        <taxon>metagenomes</taxon>
        <taxon>ecological metagenomes</taxon>
    </lineage>
</organism>
<protein>
    <recommendedName>
        <fullName evidence="3">N-acetyltransferase domain-containing protein</fullName>
    </recommendedName>
</protein>
<reference evidence="4" key="1">
    <citation type="submission" date="2014-06" db="EMBL/GenBank/DDBJ databases">
        <title>Key roles for freshwater Actinobacteria revealed by deep metagenomic sequencing.</title>
        <authorList>
            <person name="Ghai R."/>
            <person name="Mizuno C.M."/>
            <person name="Picazo A."/>
            <person name="Camacho A."/>
            <person name="Rodriguez-Valera F."/>
        </authorList>
    </citation>
    <scope>NUCLEOTIDE SEQUENCE</scope>
</reference>
<sequence>MSNKLQLMEIEISTEESLTDDLERVLQSHWIFCISNTPIEHVYALDASKLFSPDLTVFSAHLDGELVGVGALRKLDAQHAELKSMHTVTRYRGTGIGKALVAHIEAVAKAQGITRISLETGMNEAFKPARNLYKSLGYEPCEAFGEYVLSEHNMCMTKMI</sequence>
<dbReference type="PROSITE" id="PS51186">
    <property type="entry name" value="GNAT"/>
    <property type="match status" value="1"/>
</dbReference>
<dbReference type="InterPro" id="IPR050832">
    <property type="entry name" value="Bact_Acetyltransf"/>
</dbReference>
<dbReference type="PANTHER" id="PTHR43877">
    <property type="entry name" value="AMINOALKYLPHOSPHONATE N-ACETYLTRANSFERASE-RELATED-RELATED"/>
    <property type="match status" value="1"/>
</dbReference>
<evidence type="ECO:0000259" key="3">
    <source>
        <dbReference type="PROSITE" id="PS51186"/>
    </source>
</evidence>
<dbReference type="CDD" id="cd04301">
    <property type="entry name" value="NAT_SF"/>
    <property type="match status" value="1"/>
</dbReference>
<evidence type="ECO:0000256" key="2">
    <source>
        <dbReference type="ARBA" id="ARBA00023315"/>
    </source>
</evidence>
<proteinExistence type="predicted"/>
<evidence type="ECO:0000256" key="1">
    <source>
        <dbReference type="ARBA" id="ARBA00022679"/>
    </source>
</evidence>
<dbReference type="InterPro" id="IPR016181">
    <property type="entry name" value="Acyl_CoA_acyltransferase"/>
</dbReference>
<keyword evidence="2" id="KW-0012">Acyltransferase</keyword>
<dbReference type="EMBL" id="JNSL01000200">
    <property type="protein sequence ID" value="KGA13122.1"/>
    <property type="molecule type" value="Genomic_DNA"/>
</dbReference>
<dbReference type="PANTHER" id="PTHR43877:SF5">
    <property type="entry name" value="BLL8307 PROTEIN"/>
    <property type="match status" value="1"/>
</dbReference>
<dbReference type="Pfam" id="PF00583">
    <property type="entry name" value="Acetyltransf_1"/>
    <property type="match status" value="1"/>
</dbReference>
<dbReference type="AlphaFoldDB" id="A0A094PPV0"/>
<dbReference type="SUPFAM" id="SSF55729">
    <property type="entry name" value="Acyl-CoA N-acyltransferases (Nat)"/>
    <property type="match status" value="1"/>
</dbReference>
<keyword evidence="1" id="KW-0808">Transferase</keyword>
<evidence type="ECO:0000313" key="4">
    <source>
        <dbReference type="EMBL" id="KGA13122.1"/>
    </source>
</evidence>
<comment type="caution">
    <text evidence="4">The sequence shown here is derived from an EMBL/GenBank/DDBJ whole genome shotgun (WGS) entry which is preliminary data.</text>
</comment>
<feature type="domain" description="N-acetyltransferase" evidence="3">
    <location>
        <begin position="8"/>
        <end position="160"/>
    </location>
</feature>
<dbReference type="GO" id="GO:0016747">
    <property type="term" value="F:acyltransferase activity, transferring groups other than amino-acyl groups"/>
    <property type="evidence" value="ECO:0007669"/>
    <property type="project" value="InterPro"/>
</dbReference>
<name>A0A094PPV0_9ZZZZ</name>
<dbReference type="Gene3D" id="3.40.630.30">
    <property type="match status" value="1"/>
</dbReference>
<accession>A0A094PPV0</accession>